<evidence type="ECO:0000259" key="1">
    <source>
        <dbReference type="Pfam" id="PF14399"/>
    </source>
</evidence>
<evidence type="ECO:0000313" key="4">
    <source>
        <dbReference type="EMBL" id="RGE71201.1"/>
    </source>
</evidence>
<reference evidence="4 6" key="1">
    <citation type="submission" date="2018-08" db="EMBL/GenBank/DDBJ databases">
        <title>A genome reference for cultivated species of the human gut microbiota.</title>
        <authorList>
            <person name="Zou Y."/>
            <person name="Xue W."/>
            <person name="Luo G."/>
        </authorList>
    </citation>
    <scope>NUCLEOTIDE SEQUENCE [LARGE SCALE GENOMIC DNA]</scope>
    <source>
        <strain evidence="4 6">AF26-4BH</strain>
        <strain evidence="3">TF05-5AC</strain>
    </source>
</reference>
<dbReference type="Gene3D" id="3.90.70.10">
    <property type="entry name" value="Cysteine proteinases"/>
    <property type="match status" value="1"/>
</dbReference>
<organism evidence="4 6">
    <name type="scientific">Eisenbergiella massiliensis</name>
    <dbReference type="NCBI Taxonomy" id="1720294"/>
    <lineage>
        <taxon>Bacteria</taxon>
        <taxon>Bacillati</taxon>
        <taxon>Bacillota</taxon>
        <taxon>Clostridia</taxon>
        <taxon>Lachnospirales</taxon>
        <taxon>Lachnospiraceae</taxon>
        <taxon>Eisenbergiella</taxon>
    </lineage>
</organism>
<evidence type="ECO:0000313" key="6">
    <source>
        <dbReference type="Proteomes" id="UP000261166"/>
    </source>
</evidence>
<sequence length="345" mass="38861">MKKTVDNFQPAGGMHCITNAMKQIFNFYGHPLSEEMLFGLGEGLDFAYINMAHSPMVSGRSKIMEFEGILSKRLGVGMKFRKGRDNNKSFEAARKMIDGNQPVLIYADMPYLPYMSLDPDSHFGGHAVVLFGYDDEQGCFYVSDRDNPDFPVRTPGGMIAENYHMVSYEQMELARSSAFRPFPANNKYIMFDFSNFKNADNAGIRQAIMAVCDKMLNPQARLKGICGIEKFGKEIIKWGSFDVAKLRTAAITNYFQISADGGTGGGIFRKMYGGFLLEAAELLDNSHIRTIGSRFFEIAEEWDIVADELWEVSEDGHSSLLLHISEEIRALHDAEYDLYSQLTKL</sequence>
<dbReference type="RefSeq" id="WP_025489909.1">
    <property type="nucleotide sequence ID" value="NZ_CALBAU010000338.1"/>
</dbReference>
<dbReference type="Pfam" id="PF16169">
    <property type="entry name" value="DUF4872"/>
    <property type="match status" value="1"/>
</dbReference>
<evidence type="ECO:0000313" key="3">
    <source>
        <dbReference type="EMBL" id="RGE64024.1"/>
    </source>
</evidence>
<dbReference type="Proteomes" id="UP000260812">
    <property type="component" value="Unassembled WGS sequence"/>
</dbReference>
<feature type="domain" description="Butirosin biosynthesis protein H N-terminal" evidence="1">
    <location>
        <begin position="15"/>
        <end position="145"/>
    </location>
</feature>
<accession>A0A3E3IWF3</accession>
<dbReference type="EMBL" id="QVLV01000002">
    <property type="protein sequence ID" value="RGE64024.1"/>
    <property type="molecule type" value="Genomic_DNA"/>
</dbReference>
<keyword evidence="5" id="KW-1185">Reference proteome</keyword>
<dbReference type="InterPro" id="IPR032369">
    <property type="entry name" value="DUF4872"/>
</dbReference>
<feature type="domain" description="DUF4872" evidence="2">
    <location>
        <begin position="170"/>
        <end position="342"/>
    </location>
</feature>
<evidence type="ECO:0000259" key="2">
    <source>
        <dbReference type="Pfam" id="PF16169"/>
    </source>
</evidence>
<comment type="caution">
    <text evidence="4">The sequence shown here is derived from an EMBL/GenBank/DDBJ whole genome shotgun (WGS) entry which is preliminary data.</text>
</comment>
<dbReference type="EMBL" id="QVLU01000011">
    <property type="protein sequence ID" value="RGE71201.1"/>
    <property type="molecule type" value="Genomic_DNA"/>
</dbReference>
<dbReference type="Proteomes" id="UP000261166">
    <property type="component" value="Unassembled WGS sequence"/>
</dbReference>
<name>A0A3E3IWF3_9FIRM</name>
<dbReference type="Pfam" id="PF14399">
    <property type="entry name" value="BtrH_N"/>
    <property type="match status" value="1"/>
</dbReference>
<dbReference type="AlphaFoldDB" id="A0A3E3IWF3"/>
<dbReference type="OrthoDB" id="4075615at2"/>
<evidence type="ECO:0000313" key="5">
    <source>
        <dbReference type="Proteomes" id="UP000260812"/>
    </source>
</evidence>
<gene>
    <name evidence="4" type="ORF">DWY69_13460</name>
    <name evidence="3" type="ORF">DXC51_02810</name>
</gene>
<dbReference type="InterPro" id="IPR026935">
    <property type="entry name" value="BtrH_N"/>
</dbReference>
<proteinExistence type="predicted"/>
<protein>
    <submittedName>
        <fullName evidence="4">DUF4872 domain-containing protein</fullName>
    </submittedName>
</protein>
<dbReference type="GeneID" id="97985841"/>